<dbReference type="AntiFam" id="ANF00006">
    <property type="entry name" value="Translation of CRISPR region"/>
</dbReference>
<evidence type="ECO:0000313" key="2">
    <source>
        <dbReference type="EMBL" id="KAB7789964.1"/>
    </source>
</evidence>
<comment type="caution">
    <text evidence="2">The sequence shown here is derived from an EMBL/GenBank/DDBJ whole genome shotgun (WGS) entry which is preliminary data.</text>
</comment>
<dbReference type="AlphaFoldDB" id="A0A6I1GEA4"/>
<accession>A0A6I1GEA4</accession>
<protein>
    <submittedName>
        <fullName evidence="2">Uncharacterized protein</fullName>
    </submittedName>
</protein>
<dbReference type="EMBL" id="WBVT01000025">
    <property type="protein sequence ID" value="KAB7789964.1"/>
    <property type="molecule type" value="Genomic_DNA"/>
</dbReference>
<dbReference type="Proteomes" id="UP000441772">
    <property type="component" value="Unassembled WGS sequence"/>
</dbReference>
<reference evidence="2 3" key="1">
    <citation type="submission" date="2019-09" db="EMBL/GenBank/DDBJ databases">
        <title>Characterization of the phylogenetic diversity of two novel species belonging to the genus Bifidobacterium: Bifidobacterium cebidarum sp. nov. and Bifidobacterium leontopitheci sp. nov.</title>
        <authorList>
            <person name="Lugli G.A."/>
            <person name="Duranti S."/>
            <person name="Milani C."/>
            <person name="Turroni F."/>
            <person name="Ventura M."/>
        </authorList>
    </citation>
    <scope>NUCLEOTIDE SEQUENCE [LARGE SCALE GENOMIC DNA]</scope>
    <source>
        <strain evidence="2 3">LMG 31471</strain>
    </source>
</reference>
<evidence type="ECO:0000313" key="3">
    <source>
        <dbReference type="Proteomes" id="UP000441772"/>
    </source>
</evidence>
<organism evidence="2 3">
    <name type="scientific">Bifidobacterium leontopitheci</name>
    <dbReference type="NCBI Taxonomy" id="2650774"/>
    <lineage>
        <taxon>Bacteria</taxon>
        <taxon>Bacillati</taxon>
        <taxon>Actinomycetota</taxon>
        <taxon>Actinomycetes</taxon>
        <taxon>Bifidobacteriales</taxon>
        <taxon>Bifidobacteriaceae</taxon>
        <taxon>Bifidobacterium</taxon>
    </lineage>
</organism>
<name>A0A6I1GEA4_9BIFI</name>
<evidence type="ECO:0000256" key="1">
    <source>
        <dbReference type="SAM" id="MobiDB-lite"/>
    </source>
</evidence>
<feature type="region of interest" description="Disordered" evidence="1">
    <location>
        <begin position="239"/>
        <end position="270"/>
    </location>
</feature>
<gene>
    <name evidence="2" type="ORF">F7D09_1514</name>
</gene>
<keyword evidence="3" id="KW-1185">Reference proteome</keyword>
<feature type="region of interest" description="Disordered" evidence="1">
    <location>
        <begin position="175"/>
        <end position="200"/>
    </location>
</feature>
<dbReference type="AntiFam" id="ANF00057">
    <property type="entry name" value="Translation of E. coli type CRISPR repeat"/>
</dbReference>
<proteinExistence type="predicted"/>
<sequence length="270" mass="28774">MRGTPHRKRFQRLRAGIIPAYAGNTGYLPVGVAGFGDHPRVCGEHRAGLETPQIQTGSSPRMRGTPLQNRQRATRLGIIPAYAGNTPPAPPMALPSGDHPRVCGEHLMSMTMDSSGRGSSPRMRGTLASGDARHRIGGIIPAYAGNTPMTVHCSPVGRDHPRVCGEHRCHMEDSKVSLGSSPRMRGTRDATLGGPHRPGIIPAYAGNTARLTVRTRLDGDHPRVCGEHFRARARGWHLKGSSPRMRGTPADPVAGGRGPGIIPAYAGNTK</sequence>